<keyword evidence="12" id="KW-1185">Reference proteome</keyword>
<dbReference type="OrthoDB" id="2789670at2759"/>
<dbReference type="Pfam" id="PF00067">
    <property type="entry name" value="p450"/>
    <property type="match status" value="1"/>
</dbReference>
<dbReference type="Gene3D" id="1.10.630.10">
    <property type="entry name" value="Cytochrome P450"/>
    <property type="match status" value="1"/>
</dbReference>
<name>A0A8H5MAC5_9AGAR</name>
<dbReference type="InterPro" id="IPR002401">
    <property type="entry name" value="Cyt_P450_E_grp-I"/>
</dbReference>
<evidence type="ECO:0000256" key="9">
    <source>
        <dbReference type="PIRSR" id="PIRSR602401-1"/>
    </source>
</evidence>
<dbReference type="PANTHER" id="PTHR46300:SF7">
    <property type="entry name" value="P450, PUTATIVE (EUROFUNG)-RELATED"/>
    <property type="match status" value="1"/>
</dbReference>
<evidence type="ECO:0000256" key="10">
    <source>
        <dbReference type="RuleBase" id="RU000461"/>
    </source>
</evidence>
<dbReference type="EMBL" id="JAACJP010000002">
    <property type="protein sequence ID" value="KAF5387185.1"/>
    <property type="molecule type" value="Genomic_DNA"/>
</dbReference>
<dbReference type="PROSITE" id="PS00086">
    <property type="entry name" value="CYTOCHROME_P450"/>
    <property type="match status" value="1"/>
</dbReference>
<dbReference type="GO" id="GO:0005506">
    <property type="term" value="F:iron ion binding"/>
    <property type="evidence" value="ECO:0007669"/>
    <property type="project" value="InterPro"/>
</dbReference>
<gene>
    <name evidence="11" type="ORF">D9615_001584</name>
</gene>
<accession>A0A8H5MAC5</accession>
<dbReference type="GO" id="GO:0020037">
    <property type="term" value="F:heme binding"/>
    <property type="evidence" value="ECO:0007669"/>
    <property type="project" value="InterPro"/>
</dbReference>
<evidence type="ECO:0000256" key="5">
    <source>
        <dbReference type="ARBA" id="ARBA00022723"/>
    </source>
</evidence>
<comment type="pathway">
    <text evidence="2">Secondary metabolite biosynthesis.</text>
</comment>
<evidence type="ECO:0000256" key="7">
    <source>
        <dbReference type="ARBA" id="ARBA00023004"/>
    </source>
</evidence>
<evidence type="ECO:0000256" key="4">
    <source>
        <dbReference type="ARBA" id="ARBA00022617"/>
    </source>
</evidence>
<keyword evidence="7 9" id="KW-0408">Iron</keyword>
<organism evidence="11 12">
    <name type="scientific">Tricholomella constricta</name>
    <dbReference type="NCBI Taxonomy" id="117010"/>
    <lineage>
        <taxon>Eukaryota</taxon>
        <taxon>Fungi</taxon>
        <taxon>Dikarya</taxon>
        <taxon>Basidiomycota</taxon>
        <taxon>Agaricomycotina</taxon>
        <taxon>Agaricomycetes</taxon>
        <taxon>Agaricomycetidae</taxon>
        <taxon>Agaricales</taxon>
        <taxon>Tricholomatineae</taxon>
        <taxon>Lyophyllaceae</taxon>
        <taxon>Tricholomella</taxon>
    </lineage>
</organism>
<dbReference type="InterPro" id="IPR001128">
    <property type="entry name" value="Cyt_P450"/>
</dbReference>
<keyword evidence="4 9" id="KW-0349">Heme</keyword>
<keyword evidence="5 9" id="KW-0479">Metal-binding</keyword>
<comment type="cofactor">
    <cofactor evidence="1 9">
        <name>heme</name>
        <dbReference type="ChEBI" id="CHEBI:30413"/>
    </cofactor>
</comment>
<comment type="caution">
    <text evidence="11">The sequence shown here is derived from an EMBL/GenBank/DDBJ whole genome shotgun (WGS) entry which is preliminary data.</text>
</comment>
<evidence type="ECO:0000256" key="3">
    <source>
        <dbReference type="ARBA" id="ARBA00010617"/>
    </source>
</evidence>
<dbReference type="InterPro" id="IPR036396">
    <property type="entry name" value="Cyt_P450_sf"/>
</dbReference>
<evidence type="ECO:0008006" key="13">
    <source>
        <dbReference type="Google" id="ProtNLM"/>
    </source>
</evidence>
<proteinExistence type="inferred from homology"/>
<dbReference type="InterPro" id="IPR050364">
    <property type="entry name" value="Cytochrome_P450_fung"/>
</dbReference>
<dbReference type="GO" id="GO:0004497">
    <property type="term" value="F:monooxygenase activity"/>
    <property type="evidence" value="ECO:0007669"/>
    <property type="project" value="UniProtKB-KW"/>
</dbReference>
<dbReference type="AlphaFoldDB" id="A0A8H5MAC5"/>
<feature type="binding site" description="axial binding residue" evidence="9">
    <location>
        <position position="430"/>
    </location>
    <ligand>
        <name>heme</name>
        <dbReference type="ChEBI" id="CHEBI:30413"/>
    </ligand>
    <ligandPart>
        <name>Fe</name>
        <dbReference type="ChEBI" id="CHEBI:18248"/>
    </ligandPart>
</feature>
<dbReference type="Proteomes" id="UP000565441">
    <property type="component" value="Unassembled WGS sequence"/>
</dbReference>
<evidence type="ECO:0000256" key="2">
    <source>
        <dbReference type="ARBA" id="ARBA00005179"/>
    </source>
</evidence>
<dbReference type="CDD" id="cd11065">
    <property type="entry name" value="CYP64-like"/>
    <property type="match status" value="1"/>
</dbReference>
<dbReference type="PRINTS" id="PR00463">
    <property type="entry name" value="EP450I"/>
</dbReference>
<protein>
    <recommendedName>
        <fullName evidence="13">Cytochrome P450</fullName>
    </recommendedName>
</protein>
<evidence type="ECO:0000313" key="12">
    <source>
        <dbReference type="Proteomes" id="UP000565441"/>
    </source>
</evidence>
<evidence type="ECO:0000256" key="1">
    <source>
        <dbReference type="ARBA" id="ARBA00001971"/>
    </source>
</evidence>
<evidence type="ECO:0000256" key="8">
    <source>
        <dbReference type="ARBA" id="ARBA00023033"/>
    </source>
</evidence>
<reference evidence="11 12" key="1">
    <citation type="journal article" date="2020" name="ISME J.">
        <title>Uncovering the hidden diversity of litter-decomposition mechanisms in mushroom-forming fungi.</title>
        <authorList>
            <person name="Floudas D."/>
            <person name="Bentzer J."/>
            <person name="Ahren D."/>
            <person name="Johansson T."/>
            <person name="Persson P."/>
            <person name="Tunlid A."/>
        </authorList>
    </citation>
    <scope>NUCLEOTIDE SEQUENCE [LARGE SCALE GENOMIC DNA]</scope>
    <source>
        <strain evidence="11 12">CBS 661.87</strain>
    </source>
</reference>
<dbReference type="PANTHER" id="PTHR46300">
    <property type="entry name" value="P450, PUTATIVE (EUROFUNG)-RELATED-RELATED"/>
    <property type="match status" value="1"/>
</dbReference>
<keyword evidence="8 10" id="KW-0503">Monooxygenase</keyword>
<sequence>MSDLLQTSVLVAFALGITIYLGKKRRRLPYPPGPKGYPIIGNLLDIPKGFQWITYTEWAKKYGDIVYINVLGAHLVIINSEEIADELVERRSRNYSDRPDIAVMHMNGWQVNMGLKHYGNEWRRDRRVLHQRFRREAASTLHPLELAKSRALLQNVLRNPKDFEGHFKLYPSAIMFYLLYGHQVESMEDPLVNLTFKTIYLFSGSVFPGTNIINVFPALRHLPKWTPVLKDVHDLCAKNRYLLGKMQSIPFDSAQDTAVQSWVSELLEKNAVKGEEIVPEAVIKALGASTFAAAMETMLAYMMTYVLAMIHFPEAQKRAQAEIDEVIGNERLPNFEDRASLPYVEALFREIFRWHGPAPLGVPHSTVEDDIYKGYLIPKGSIIITNQWAMWRDERVYPEADNFRPERFLNSNGGLIDRFPPNFGFGRRACVGKSMADASIWIALVSMLSVFHITKAKDASGNDVEVPELFGDGIVSQPLPFECSITARHEAAKQLVIDNPPMKLDSNPMFFD</sequence>
<evidence type="ECO:0000313" key="11">
    <source>
        <dbReference type="EMBL" id="KAF5387185.1"/>
    </source>
</evidence>
<keyword evidence="6 10" id="KW-0560">Oxidoreductase</keyword>
<dbReference type="SUPFAM" id="SSF48264">
    <property type="entry name" value="Cytochrome P450"/>
    <property type="match status" value="1"/>
</dbReference>
<dbReference type="GO" id="GO:0016705">
    <property type="term" value="F:oxidoreductase activity, acting on paired donors, with incorporation or reduction of molecular oxygen"/>
    <property type="evidence" value="ECO:0007669"/>
    <property type="project" value="InterPro"/>
</dbReference>
<evidence type="ECO:0000256" key="6">
    <source>
        <dbReference type="ARBA" id="ARBA00023002"/>
    </source>
</evidence>
<dbReference type="InterPro" id="IPR017972">
    <property type="entry name" value="Cyt_P450_CS"/>
</dbReference>
<comment type="similarity">
    <text evidence="3 10">Belongs to the cytochrome P450 family.</text>
</comment>